<evidence type="ECO:0000313" key="3">
    <source>
        <dbReference type="Proteomes" id="UP000015530"/>
    </source>
</evidence>
<dbReference type="AlphaFoldDB" id="T0L723"/>
<feature type="compositionally biased region" description="Polar residues" evidence="1">
    <location>
        <begin position="164"/>
        <end position="176"/>
    </location>
</feature>
<accession>T0L723</accession>
<feature type="compositionally biased region" description="Low complexity" evidence="1">
    <location>
        <begin position="1"/>
        <end position="10"/>
    </location>
</feature>
<feature type="compositionally biased region" description="Low complexity" evidence="1">
    <location>
        <begin position="35"/>
        <end position="56"/>
    </location>
</feature>
<dbReference type="EMBL" id="AMYD01004115">
    <property type="protein sequence ID" value="EQB44030.1"/>
    <property type="molecule type" value="Genomic_DNA"/>
</dbReference>
<dbReference type="eggNOG" id="ENOG502QVZH">
    <property type="taxonomic scope" value="Eukaryota"/>
</dbReference>
<evidence type="ECO:0000313" key="2">
    <source>
        <dbReference type="EMBL" id="EQB44030.1"/>
    </source>
</evidence>
<gene>
    <name evidence="2" type="ORF">CGLO_17261</name>
</gene>
<feature type="compositionally biased region" description="Polar residues" evidence="1">
    <location>
        <begin position="135"/>
        <end position="154"/>
    </location>
</feature>
<organism evidence="2 3">
    <name type="scientific">Colletotrichum gloeosporioides (strain Cg-14)</name>
    <name type="common">Anthracnose fungus</name>
    <name type="synonym">Glomerella cingulata</name>
    <dbReference type="NCBI Taxonomy" id="1237896"/>
    <lineage>
        <taxon>Eukaryota</taxon>
        <taxon>Fungi</taxon>
        <taxon>Dikarya</taxon>
        <taxon>Ascomycota</taxon>
        <taxon>Pezizomycotina</taxon>
        <taxon>Sordariomycetes</taxon>
        <taxon>Hypocreomycetidae</taxon>
        <taxon>Glomerellales</taxon>
        <taxon>Glomerellaceae</taxon>
        <taxon>Colletotrichum</taxon>
        <taxon>Colletotrichum gloeosporioides species complex</taxon>
    </lineage>
</organism>
<reference evidence="3" key="1">
    <citation type="journal article" date="2013" name="Mol. Plant Microbe Interact.">
        <title>Global aspects of pacC regulation of pathogenicity genes in Colletotrichum gloeosporioides as revealed by transcriptome analysis.</title>
        <authorList>
            <person name="Alkan N."/>
            <person name="Meng X."/>
            <person name="Friedlander G."/>
            <person name="Reuveni E."/>
            <person name="Sukno S."/>
            <person name="Sherman A."/>
            <person name="Thon M."/>
            <person name="Fluhr R."/>
            <person name="Prusky D."/>
        </authorList>
    </citation>
    <scope>NUCLEOTIDE SEQUENCE [LARGE SCALE GENOMIC DNA]</scope>
    <source>
        <strain evidence="3">Cg-14</strain>
    </source>
</reference>
<dbReference type="Proteomes" id="UP000015530">
    <property type="component" value="Unassembled WGS sequence"/>
</dbReference>
<feature type="region of interest" description="Disordered" evidence="1">
    <location>
        <begin position="248"/>
        <end position="272"/>
    </location>
</feature>
<dbReference type="HOGENOM" id="CLU_1023114_0_0_1"/>
<feature type="region of interest" description="Disordered" evidence="1">
    <location>
        <begin position="128"/>
        <end position="218"/>
    </location>
</feature>
<feature type="region of interest" description="Disordered" evidence="1">
    <location>
        <begin position="1"/>
        <end position="70"/>
    </location>
</feature>
<evidence type="ECO:0000256" key="1">
    <source>
        <dbReference type="SAM" id="MobiDB-lite"/>
    </source>
</evidence>
<dbReference type="OrthoDB" id="5382952at2759"/>
<name>T0L723_COLGC</name>
<dbReference type="STRING" id="1237896.T0L723"/>
<proteinExistence type="predicted"/>
<protein>
    <submittedName>
        <fullName evidence="2">Uncharacterized protein</fullName>
    </submittedName>
</protein>
<comment type="caution">
    <text evidence="2">The sequence shown here is derived from an EMBL/GenBank/DDBJ whole genome shotgun (WGS) entry which is preliminary data.</text>
</comment>
<sequence>MSGSSSSGRSQTGPKPRNVLRRKKSSVAQKTPSLSHGSTDSTRTSSSSSAPRSRSSLDPGMQLDRGITESPTEIRIAHVVDLPKTQAQPVTIYPELDRYRDYAYTGRPSTSSEGSSVDFLHRLATHDLPPPTPVFSGTSSQLSAFSGSPSTRFSESPGPGPYSRDTTPTSMSSQSPGLVIPMRTPAPRTRQLSPAVTRPPVTRRRAGSANEMDAFSATQSRRRPRVSYILVVKLHREGGRAEIVRKEEEAVAPAPEPAAPQVVAEVHPESRQ</sequence>